<organism evidence="3 4">
    <name type="scientific">Xyrichtys novacula</name>
    <name type="common">Pearly razorfish</name>
    <name type="synonym">Hemipteronotus novacula</name>
    <dbReference type="NCBI Taxonomy" id="13765"/>
    <lineage>
        <taxon>Eukaryota</taxon>
        <taxon>Metazoa</taxon>
        <taxon>Chordata</taxon>
        <taxon>Craniata</taxon>
        <taxon>Vertebrata</taxon>
        <taxon>Euteleostomi</taxon>
        <taxon>Actinopterygii</taxon>
        <taxon>Neopterygii</taxon>
        <taxon>Teleostei</taxon>
        <taxon>Neoteleostei</taxon>
        <taxon>Acanthomorphata</taxon>
        <taxon>Eupercaria</taxon>
        <taxon>Labriformes</taxon>
        <taxon>Labridae</taxon>
        <taxon>Xyrichtys</taxon>
    </lineage>
</organism>
<dbReference type="PANTHER" id="PTHR37999:SF2">
    <property type="entry name" value="MUCIN-17"/>
    <property type="match status" value="1"/>
</dbReference>
<feature type="transmembrane region" description="Helical" evidence="2">
    <location>
        <begin position="249"/>
        <end position="272"/>
    </location>
</feature>
<feature type="region of interest" description="Disordered" evidence="1">
    <location>
        <begin position="334"/>
        <end position="383"/>
    </location>
</feature>
<feature type="compositionally biased region" description="Polar residues" evidence="1">
    <location>
        <begin position="352"/>
        <end position="375"/>
    </location>
</feature>
<name>A0AAV1HLK0_XYRNO</name>
<accession>A0AAV1HLK0</accession>
<gene>
    <name evidence="3" type="ORF">XNOV1_A036809</name>
</gene>
<evidence type="ECO:0000313" key="4">
    <source>
        <dbReference type="Proteomes" id="UP001178508"/>
    </source>
</evidence>
<dbReference type="PANTHER" id="PTHR37999">
    <property type="entry name" value="MUCIN-17"/>
    <property type="match status" value="1"/>
</dbReference>
<keyword evidence="4" id="KW-1185">Reference proteome</keyword>
<keyword evidence="2" id="KW-1133">Transmembrane helix</keyword>
<dbReference type="Proteomes" id="UP001178508">
    <property type="component" value="Chromosome 23"/>
</dbReference>
<dbReference type="EMBL" id="OY660886">
    <property type="protein sequence ID" value="CAJ1086475.1"/>
    <property type="molecule type" value="Genomic_DNA"/>
</dbReference>
<dbReference type="AlphaFoldDB" id="A0AAV1HLK0"/>
<evidence type="ECO:0000256" key="2">
    <source>
        <dbReference type="SAM" id="Phobius"/>
    </source>
</evidence>
<evidence type="ECO:0000256" key="1">
    <source>
        <dbReference type="SAM" id="MobiDB-lite"/>
    </source>
</evidence>
<reference evidence="3" key="1">
    <citation type="submission" date="2023-08" db="EMBL/GenBank/DDBJ databases">
        <authorList>
            <person name="Alioto T."/>
            <person name="Alioto T."/>
            <person name="Gomez Garrido J."/>
        </authorList>
    </citation>
    <scope>NUCLEOTIDE SEQUENCE</scope>
</reference>
<keyword evidence="2" id="KW-0472">Membrane</keyword>
<evidence type="ECO:0000313" key="3">
    <source>
        <dbReference type="EMBL" id="CAJ1086475.1"/>
    </source>
</evidence>
<protein>
    <submittedName>
        <fullName evidence="3">Mucin-2-like, partial</fullName>
    </submittedName>
</protein>
<dbReference type="InterPro" id="IPR053311">
    <property type="entry name" value="Mucosal_Integrity_Assoc"/>
</dbReference>
<proteinExistence type="predicted"/>
<sequence>MGDVCEEGHIDVKPNTIDRKILVNVEVDQEYNNNFENKSSEEYKNFVSDFTRQMFEYYNSKIDHLKEVVVISLSPGNLLVRSSRNTVEKRRKRAEDTEGYRNTRSVGVKVEHDVVLEIPNDVTHESLYANDTEAIKQAVSGLVNCTDGCPTLPITQEPTVNTTEPDHGAFCVNVVEDADLAVYYQLFNDSGVLSCVSSCDSKHTNSKTCYNNGKCRIFIATGAVCECVDVTSTWYLGDDCSMPIYRTPLIAGLSVTLAVLLVLIGVMTAFVLRNRHMQERKRDPRQMQVDEWLDEDFECSQLKFGGSIRTYRNPSFPQHVQAAHREDPDLSRRLASVNQSAGPPSDHRQSDRTSSPLQQDQGHISPSDNTRSPQSVGAAGLYTNPMRINRPEIRMSWDA</sequence>
<keyword evidence="2" id="KW-0812">Transmembrane</keyword>